<evidence type="ECO:0000256" key="3">
    <source>
        <dbReference type="ARBA" id="ARBA00010600"/>
    </source>
</evidence>
<evidence type="ECO:0000256" key="9">
    <source>
        <dbReference type="ARBA" id="ARBA00022824"/>
    </source>
</evidence>
<comment type="similarity">
    <text evidence="3 14">Belongs to the ALG10 glucosyltransferase family.</text>
</comment>
<feature type="transmembrane region" description="Helical" evidence="14">
    <location>
        <begin position="227"/>
        <end position="251"/>
    </location>
</feature>
<accession>A0A369K484</accession>
<dbReference type="AlphaFoldDB" id="A0A369K484"/>
<dbReference type="InParanoid" id="A0A369K484"/>
<keyword evidence="6 14" id="KW-0328">Glycosyltransferase</keyword>
<dbReference type="STRING" id="39966.A0A369K484"/>
<keyword evidence="10 14" id="KW-1133">Transmembrane helix</keyword>
<dbReference type="FunCoup" id="A0A369K484">
    <property type="interactions" value="638"/>
</dbReference>
<evidence type="ECO:0000256" key="8">
    <source>
        <dbReference type="ARBA" id="ARBA00022692"/>
    </source>
</evidence>
<dbReference type="EMBL" id="LUEZ02000010">
    <property type="protein sequence ID" value="RDB29441.1"/>
    <property type="molecule type" value="Genomic_DNA"/>
</dbReference>
<evidence type="ECO:0000256" key="10">
    <source>
        <dbReference type="ARBA" id="ARBA00022989"/>
    </source>
</evidence>
<reference evidence="15" key="1">
    <citation type="submission" date="2018-04" db="EMBL/GenBank/DDBJ databases">
        <title>Whole genome sequencing of Hypsizygus marmoreus.</title>
        <authorList>
            <person name="Choi I.-G."/>
            <person name="Min B."/>
            <person name="Kim J.-G."/>
            <person name="Kim S."/>
            <person name="Oh Y.-L."/>
            <person name="Kong W.-S."/>
            <person name="Park H."/>
            <person name="Jeong J."/>
            <person name="Song E.-S."/>
        </authorList>
    </citation>
    <scope>NUCLEOTIDE SEQUENCE [LARGE SCALE GENOMIC DNA]</scope>
    <source>
        <strain evidence="15">51987-8</strain>
    </source>
</reference>
<dbReference type="PANTHER" id="PTHR12989">
    <property type="entry name" value="ALPHA-1,2-GLUCOSYLTRANSFERASE ALG10"/>
    <property type="match status" value="1"/>
</dbReference>
<dbReference type="GO" id="GO:0006488">
    <property type="term" value="P:dolichol-linked oligosaccharide biosynthetic process"/>
    <property type="evidence" value="ECO:0007669"/>
    <property type="project" value="UniProtKB-UniRule"/>
</dbReference>
<dbReference type="GO" id="GO:0106073">
    <property type="term" value="F:dolichyl pyrophosphate Glc2Man9GlcNAc2 alpha-1,2-glucosyltransferase activity"/>
    <property type="evidence" value="ECO:0007669"/>
    <property type="project" value="UniProtKB-UniRule"/>
</dbReference>
<dbReference type="PANTHER" id="PTHR12989:SF10">
    <property type="entry name" value="DOL-P-GLC:GLC(2)MAN(9)GLCNAC(2)-PP-DOL ALPHA-1,2-GLUCOSYLTRANSFERASE-RELATED"/>
    <property type="match status" value="1"/>
</dbReference>
<evidence type="ECO:0000256" key="14">
    <source>
        <dbReference type="PIRNR" id="PIRNR028810"/>
    </source>
</evidence>
<feature type="transmembrane region" description="Helical" evidence="14">
    <location>
        <begin position="79"/>
        <end position="99"/>
    </location>
</feature>
<comment type="function">
    <text evidence="12">Dol-P-Glc:Glc(2)Man(9)GlcNAc(2)-PP-Dol alpha-1,2-glucosyltransferase that operates in the biosynthetic pathway of dolichol-linked oligosaccharides, the glycan precursors employed in protein asparagine (N)-glycosylation. The assembly of dolichol-linked oligosaccharides begins on the cytosolic side of the endoplasmic reticulum membrane and finishes in its lumen. The sequential addition of sugars to dolichol pyrophosphate produces dolichol-linked oligosaccharides containing fourteen sugars, including two GlcNAcs, nine mannoses and three glucoses. Once assembled, the oligosaccharide is transferred from the lipid to nascent proteins by oligosaccharyltransferases. In the lumen of the endoplasmic reticulum, adds the third and last glucose residue from dolichyl phosphate glucose (Dol-P-Glc) onto the lipid-linked oligosaccharide intermediate Glc(2)Man(9)GlcNAc(2)-PP-Dol to produce Glc(3)Man(9)GlcNAc(2)-PP-Dol.</text>
</comment>
<feature type="transmembrane region" description="Helical" evidence="14">
    <location>
        <begin position="111"/>
        <end position="136"/>
    </location>
</feature>
<keyword evidence="16" id="KW-1185">Reference proteome</keyword>
<comment type="caution">
    <text evidence="14">Lacks conserved residue(s) required for the propagation of feature annotation.</text>
</comment>
<evidence type="ECO:0000256" key="4">
    <source>
        <dbReference type="ARBA" id="ARBA00011967"/>
    </source>
</evidence>
<feature type="transmembrane region" description="Helical" evidence="14">
    <location>
        <begin position="431"/>
        <end position="448"/>
    </location>
</feature>
<proteinExistence type="inferred from homology"/>
<comment type="catalytic activity">
    <reaction evidence="13">
        <text>an alpha-D-Glc-(1-&gt;3)-alpha-D-Glc-(1-&gt;3)-alpha-D-Man-(1-&gt;2)-alpha-D-Man-(1-&gt;2)-alpha-D-Man-(1-&gt;3)-[alpha-D-Man-(1-&gt;2)-alpha-D-Man-(1-&gt;3)-[alpha-D-Man-(1-&gt;2)-alpha-D-Man-(1-&gt;6)]-alpha-D-Man-(1-&gt;6)]-beta-D-Man-(1-&gt;4)-beta-D-GlcNAc-(1-&gt;4)-alpha-D-GlcNAc-diphospho-di-trans,poly-cis-dolichol + a di-trans,poly-cis-dolichyl beta-D-glucosyl phosphate = a alpha-D-Glc-(1-&gt;2)-alpha-D-Glc-(1-&gt;3)-alpha-D-Glc-(1-&gt;3)-alpha-D-Man-(1-&gt;2)-alpha-D-Man-(1-&gt;2)-alpha-D-Man-(1-&gt;3)-[alpha-D-Man-(1-&gt;2)-alpha-D-Man-(1-&gt;3)-[alpha-D-Man-(1-&gt;2)-alpha-D-Man-(1-&gt;6)]-alpha-D-Man-(1-&gt;6)]-beta-D-Man-(1-&gt;4)-beta-D-GlcNAc-(1-&gt;4)-alpha-D-GlcNAc-diphospho-di-trans,poly-cis-dolichol + a di-trans,poly-cis-dolichyl phosphate + H(+)</text>
        <dbReference type="Rhea" id="RHEA:29543"/>
        <dbReference type="Rhea" id="RHEA-COMP:19498"/>
        <dbReference type="Rhea" id="RHEA-COMP:19502"/>
        <dbReference type="Rhea" id="RHEA-COMP:19512"/>
        <dbReference type="Rhea" id="RHEA-COMP:19522"/>
        <dbReference type="ChEBI" id="CHEBI:15378"/>
        <dbReference type="ChEBI" id="CHEBI:57525"/>
        <dbReference type="ChEBI" id="CHEBI:57683"/>
        <dbReference type="ChEBI" id="CHEBI:132522"/>
        <dbReference type="ChEBI" id="CHEBI:132523"/>
        <dbReference type="EC" id="2.4.1.256"/>
    </reaction>
    <physiologicalReaction direction="left-to-right" evidence="13">
        <dbReference type="Rhea" id="RHEA:29544"/>
    </physiologicalReaction>
</comment>
<dbReference type="Pfam" id="PF04922">
    <property type="entry name" value="DIE2_ALG10"/>
    <property type="match status" value="1"/>
</dbReference>
<keyword evidence="8 14" id="KW-0812">Transmembrane</keyword>
<organism evidence="15 16">
    <name type="scientific">Hypsizygus marmoreus</name>
    <name type="common">White beech mushroom</name>
    <name type="synonym">Agaricus marmoreus</name>
    <dbReference type="NCBI Taxonomy" id="39966"/>
    <lineage>
        <taxon>Eukaryota</taxon>
        <taxon>Fungi</taxon>
        <taxon>Dikarya</taxon>
        <taxon>Basidiomycota</taxon>
        <taxon>Agaricomycotina</taxon>
        <taxon>Agaricomycetes</taxon>
        <taxon>Agaricomycetidae</taxon>
        <taxon>Agaricales</taxon>
        <taxon>Tricholomatineae</taxon>
        <taxon>Lyophyllaceae</taxon>
        <taxon>Hypsizygus</taxon>
    </lineage>
</organism>
<evidence type="ECO:0000256" key="11">
    <source>
        <dbReference type="ARBA" id="ARBA00023136"/>
    </source>
</evidence>
<comment type="subcellular location">
    <subcellularLocation>
        <location evidence="1">Endoplasmic reticulum membrane</location>
        <topology evidence="1">Multi-pass membrane protein</topology>
    </subcellularLocation>
</comment>
<feature type="transmembrane region" description="Helical" evidence="14">
    <location>
        <begin position="312"/>
        <end position="332"/>
    </location>
</feature>
<keyword evidence="7" id="KW-0808">Transferase</keyword>
<feature type="transmembrane region" description="Helical" evidence="14">
    <location>
        <begin position="271"/>
        <end position="291"/>
    </location>
</feature>
<protein>
    <recommendedName>
        <fullName evidence="5 14">Dol-P-Glc:Glc(2)Man(9)GlcNAc(2)-PP-Dol alpha-1,2-glucosyltransferase</fullName>
        <ecNumber evidence="4 14">2.4.1.256</ecNumber>
    </recommendedName>
</protein>
<dbReference type="OrthoDB" id="4769at2759"/>
<evidence type="ECO:0000256" key="2">
    <source>
        <dbReference type="ARBA" id="ARBA00004922"/>
    </source>
</evidence>
<comment type="caution">
    <text evidence="15">The sequence shown here is derived from an EMBL/GenBank/DDBJ whole genome shotgun (WGS) entry which is preliminary data.</text>
</comment>
<dbReference type="EC" id="2.4.1.256" evidence="4 14"/>
<dbReference type="InterPro" id="IPR016900">
    <property type="entry name" value="Alg10"/>
</dbReference>
<dbReference type="PIRSF" id="PIRSF028810">
    <property type="entry name" value="Alpha1_2_glucosyltferase_Alg10"/>
    <property type="match status" value="1"/>
</dbReference>
<name>A0A369K484_HYPMA</name>
<keyword evidence="9" id="KW-0256">Endoplasmic reticulum</keyword>
<feature type="transmembrane region" description="Helical" evidence="14">
    <location>
        <begin position="352"/>
        <end position="375"/>
    </location>
</feature>
<evidence type="ECO:0000256" key="12">
    <source>
        <dbReference type="ARBA" id="ARBA00044727"/>
    </source>
</evidence>
<gene>
    <name evidence="15" type="primary">ALG10</name>
    <name evidence="15" type="ORF">Hypma_015186</name>
</gene>
<sequence>MSTAIYYMAYCGACITVLKELNVIVDEPYMDEPFHVLQAQAYCRGDFATWDPKITTPPGLYVMSLLLKRVFMFKCTLPMLRLTTVLALMSLPVVLTHLLCFHKRVRPPPSLLSPTAEAIVLGTFPIAWFFGFLYYTEAPSLVFVVWTVVAASQDRHWLAALLGLISCTFRQTNVVWVLYAYASSQLMYLRFRRAPPGAPPPQKLHDPPAVAAAPADLVRSILSVPAVLVDILPSFLPYALVLAAFGAFVIWNEGIVLGDKANHIPALHVPQIYYFIAFTTAFGWPVLISGGDGPRKLVQSVWNRMFGGKIRAFITLIIILAMAVTVKLFTIHHPFLLSDNRHYTFYLWRRVYMFHPIVPYLLIPGYVACTWAWFLRVGREQTLLQTLILPVLVLPTLLPTPLLEPRYFLIPYILLRSQVTDIPKWGLVLEGAWYAAINAVTMSVFLYLPREGVGRFMW</sequence>
<keyword evidence="11 14" id="KW-0472">Membrane</keyword>
<evidence type="ECO:0000256" key="1">
    <source>
        <dbReference type="ARBA" id="ARBA00004477"/>
    </source>
</evidence>
<evidence type="ECO:0000313" key="16">
    <source>
        <dbReference type="Proteomes" id="UP000076154"/>
    </source>
</evidence>
<comment type="pathway">
    <text evidence="2">Protein modification; protein glycosylation.</text>
</comment>
<evidence type="ECO:0000256" key="13">
    <source>
        <dbReference type="ARBA" id="ARBA00048064"/>
    </source>
</evidence>
<evidence type="ECO:0000313" key="15">
    <source>
        <dbReference type="EMBL" id="RDB29441.1"/>
    </source>
</evidence>
<dbReference type="GO" id="GO:0005789">
    <property type="term" value="C:endoplasmic reticulum membrane"/>
    <property type="evidence" value="ECO:0007669"/>
    <property type="project" value="UniProtKB-SubCell"/>
</dbReference>
<feature type="transmembrane region" description="Helical" evidence="14">
    <location>
        <begin position="382"/>
        <end position="402"/>
    </location>
</feature>
<evidence type="ECO:0000256" key="7">
    <source>
        <dbReference type="ARBA" id="ARBA00022679"/>
    </source>
</evidence>
<dbReference type="Proteomes" id="UP000076154">
    <property type="component" value="Unassembled WGS sequence"/>
</dbReference>
<evidence type="ECO:0000256" key="6">
    <source>
        <dbReference type="ARBA" id="ARBA00022676"/>
    </source>
</evidence>
<evidence type="ECO:0000256" key="5">
    <source>
        <dbReference type="ARBA" id="ARBA00018512"/>
    </source>
</evidence>